<dbReference type="GO" id="GO:0005886">
    <property type="term" value="C:plasma membrane"/>
    <property type="evidence" value="ECO:0007669"/>
    <property type="project" value="UniProtKB-SubCell"/>
</dbReference>
<feature type="transmembrane region" description="Helical" evidence="7">
    <location>
        <begin position="55"/>
        <end position="76"/>
    </location>
</feature>
<keyword evidence="2" id="KW-1003">Cell membrane</keyword>
<keyword evidence="6" id="KW-0813">Transport</keyword>
<keyword evidence="4 7" id="KW-1133">Transmembrane helix</keyword>
<keyword evidence="6" id="KW-0653">Protein transport</keyword>
<feature type="transmembrane region" description="Helical" evidence="7">
    <location>
        <begin position="96"/>
        <end position="115"/>
    </location>
</feature>
<sequence length="122" mass="13020">MSISELYYWGGLEFMNTISIIGIIMVVFMVMRIMKVSTSIFSPAKSLNLMKEAGTLALVIGVLGQIIGLFSAMMAIESAGGVSMEVLAAGIKVSTITTLYGFLVFVISRLASLIIQATAKSE</sequence>
<dbReference type="Pfam" id="PF01618">
    <property type="entry name" value="MotA_ExbB"/>
    <property type="match status" value="1"/>
</dbReference>
<evidence type="ECO:0000313" key="10">
    <source>
        <dbReference type="Proteomes" id="UP000585050"/>
    </source>
</evidence>
<keyword evidence="10" id="KW-1185">Reference proteome</keyword>
<dbReference type="RefSeq" id="WP_168883619.1">
    <property type="nucleotide sequence ID" value="NZ_JABAIL010000005.1"/>
</dbReference>
<dbReference type="EMBL" id="JABAIL010000005">
    <property type="protein sequence ID" value="NLR92903.1"/>
    <property type="molecule type" value="Genomic_DNA"/>
</dbReference>
<comment type="similarity">
    <text evidence="6">Belongs to the exbB/tolQ family.</text>
</comment>
<keyword evidence="5 7" id="KW-0472">Membrane</keyword>
<dbReference type="Proteomes" id="UP000585050">
    <property type="component" value="Unassembled WGS sequence"/>
</dbReference>
<evidence type="ECO:0000256" key="4">
    <source>
        <dbReference type="ARBA" id="ARBA00022989"/>
    </source>
</evidence>
<evidence type="ECO:0000259" key="8">
    <source>
        <dbReference type="Pfam" id="PF01618"/>
    </source>
</evidence>
<feature type="transmembrane region" description="Helical" evidence="7">
    <location>
        <begin position="6"/>
        <end position="34"/>
    </location>
</feature>
<comment type="caution">
    <text evidence="9">The sequence shown here is derived from an EMBL/GenBank/DDBJ whole genome shotgun (WGS) entry which is preliminary data.</text>
</comment>
<evidence type="ECO:0000256" key="1">
    <source>
        <dbReference type="ARBA" id="ARBA00004651"/>
    </source>
</evidence>
<evidence type="ECO:0000256" key="7">
    <source>
        <dbReference type="SAM" id="Phobius"/>
    </source>
</evidence>
<dbReference type="GO" id="GO:0015031">
    <property type="term" value="P:protein transport"/>
    <property type="evidence" value="ECO:0007669"/>
    <property type="project" value="UniProtKB-KW"/>
</dbReference>
<evidence type="ECO:0000313" key="9">
    <source>
        <dbReference type="EMBL" id="NLR92903.1"/>
    </source>
</evidence>
<accession>A0A7X8SMH2</accession>
<gene>
    <name evidence="9" type="ORF">HGP29_16945</name>
</gene>
<comment type="subcellular location">
    <subcellularLocation>
        <location evidence="1">Cell membrane</location>
        <topology evidence="1">Multi-pass membrane protein</topology>
    </subcellularLocation>
    <subcellularLocation>
        <location evidence="6">Membrane</location>
        <topology evidence="6">Multi-pass membrane protein</topology>
    </subcellularLocation>
</comment>
<evidence type="ECO:0000256" key="5">
    <source>
        <dbReference type="ARBA" id="ARBA00023136"/>
    </source>
</evidence>
<dbReference type="AlphaFoldDB" id="A0A7X8SMH2"/>
<protein>
    <submittedName>
        <fullName evidence="9">MotA/TolQ/ExbB proton channel family protein</fullName>
    </submittedName>
</protein>
<feature type="domain" description="MotA/TolQ/ExbB proton channel" evidence="8">
    <location>
        <begin position="44"/>
        <end position="118"/>
    </location>
</feature>
<dbReference type="InterPro" id="IPR002898">
    <property type="entry name" value="MotA_ExbB_proton_chnl"/>
</dbReference>
<organism evidence="9 10">
    <name type="scientific">Flammeovirga agarivorans</name>
    <dbReference type="NCBI Taxonomy" id="2726742"/>
    <lineage>
        <taxon>Bacteria</taxon>
        <taxon>Pseudomonadati</taxon>
        <taxon>Bacteroidota</taxon>
        <taxon>Cytophagia</taxon>
        <taxon>Cytophagales</taxon>
        <taxon>Flammeovirgaceae</taxon>
        <taxon>Flammeovirga</taxon>
    </lineage>
</organism>
<evidence type="ECO:0000256" key="6">
    <source>
        <dbReference type="RuleBase" id="RU004057"/>
    </source>
</evidence>
<proteinExistence type="inferred from homology"/>
<evidence type="ECO:0000256" key="3">
    <source>
        <dbReference type="ARBA" id="ARBA00022692"/>
    </source>
</evidence>
<reference evidence="9 10" key="1">
    <citation type="submission" date="2020-04" db="EMBL/GenBank/DDBJ databases">
        <title>Flammeovirga sp. SR4, a novel species isolated from seawater.</title>
        <authorList>
            <person name="Wang X."/>
        </authorList>
    </citation>
    <scope>NUCLEOTIDE SEQUENCE [LARGE SCALE GENOMIC DNA]</scope>
    <source>
        <strain evidence="9 10">SR4</strain>
    </source>
</reference>
<evidence type="ECO:0000256" key="2">
    <source>
        <dbReference type="ARBA" id="ARBA00022475"/>
    </source>
</evidence>
<name>A0A7X8SMH2_9BACT</name>
<keyword evidence="3 7" id="KW-0812">Transmembrane</keyword>